<proteinExistence type="predicted"/>
<evidence type="ECO:0000313" key="3">
    <source>
        <dbReference type="Proteomes" id="UP001141806"/>
    </source>
</evidence>
<feature type="region of interest" description="Disordered" evidence="1">
    <location>
        <begin position="291"/>
        <end position="331"/>
    </location>
</feature>
<dbReference type="AlphaFoldDB" id="A0A9Q0QV57"/>
<dbReference type="Proteomes" id="UP001141806">
    <property type="component" value="Unassembled WGS sequence"/>
</dbReference>
<feature type="compositionally biased region" description="Basic and acidic residues" evidence="1">
    <location>
        <begin position="291"/>
        <end position="319"/>
    </location>
</feature>
<evidence type="ECO:0000256" key="1">
    <source>
        <dbReference type="SAM" id="MobiDB-lite"/>
    </source>
</evidence>
<gene>
    <name evidence="2" type="ORF">NE237_006282</name>
</gene>
<sequence>MSDRVSIKTQNHPANLKTEYEEEQPTDSWSRVMTPPGLLPLGKTRNWFSSQPSSSSSSRSFHQLNTSFPILSPDGTSINFGHQHLTGQTCPCHMSQPIPLSYILPPISAQPISVCLPTGATDTPQPISSVPSPNPPPTTVPSPKISCRPGSPVIRTCRPHIKKDARSGIRTQRLVEVPDSSIPKPVSGGASSGASQRADHNFPQEIHESHAPTPLSSWPGVTICRSDPRRKMTPKEVYQYVFFSPEWEIEERVRQNGKYKGRIEYIDAHNGNKNDSDKEVCAKTIHVVEAHNGERSGQEQWAHRGGDIDGRARAEERNGVKKKGFKNPTKA</sequence>
<organism evidence="2 3">
    <name type="scientific">Protea cynaroides</name>
    <dbReference type="NCBI Taxonomy" id="273540"/>
    <lineage>
        <taxon>Eukaryota</taxon>
        <taxon>Viridiplantae</taxon>
        <taxon>Streptophyta</taxon>
        <taxon>Embryophyta</taxon>
        <taxon>Tracheophyta</taxon>
        <taxon>Spermatophyta</taxon>
        <taxon>Magnoliopsida</taxon>
        <taxon>Proteales</taxon>
        <taxon>Proteaceae</taxon>
        <taxon>Protea</taxon>
    </lineage>
</organism>
<evidence type="ECO:0000313" key="2">
    <source>
        <dbReference type="EMBL" id="KAJ4973108.1"/>
    </source>
</evidence>
<dbReference type="EMBL" id="JAMYWD010000004">
    <property type="protein sequence ID" value="KAJ4973108.1"/>
    <property type="molecule type" value="Genomic_DNA"/>
</dbReference>
<protein>
    <submittedName>
        <fullName evidence="2">Uncharacterized protein</fullName>
    </submittedName>
</protein>
<feature type="region of interest" description="Disordered" evidence="1">
    <location>
        <begin position="122"/>
        <end position="197"/>
    </location>
</feature>
<keyword evidence="3" id="KW-1185">Reference proteome</keyword>
<accession>A0A9Q0QV57</accession>
<name>A0A9Q0QV57_9MAGN</name>
<dbReference type="OrthoDB" id="10678258at2759"/>
<feature type="region of interest" description="Disordered" evidence="1">
    <location>
        <begin position="1"/>
        <end position="37"/>
    </location>
</feature>
<reference evidence="2" key="1">
    <citation type="journal article" date="2023" name="Plant J.">
        <title>The genome of the king protea, Protea cynaroides.</title>
        <authorList>
            <person name="Chang J."/>
            <person name="Duong T.A."/>
            <person name="Schoeman C."/>
            <person name="Ma X."/>
            <person name="Roodt D."/>
            <person name="Barker N."/>
            <person name="Li Z."/>
            <person name="Van de Peer Y."/>
            <person name="Mizrachi E."/>
        </authorList>
    </citation>
    <scope>NUCLEOTIDE SEQUENCE</scope>
    <source>
        <tissue evidence="2">Young leaves</tissue>
    </source>
</reference>
<comment type="caution">
    <text evidence="2">The sequence shown here is derived from an EMBL/GenBank/DDBJ whole genome shotgun (WGS) entry which is preliminary data.</text>
</comment>